<reference evidence="1" key="1">
    <citation type="submission" date="2015-05" db="EMBL/GenBank/DDBJ databases">
        <title>Permanent draft genome of Rhodopirellula islandicus K833.</title>
        <authorList>
            <person name="Kizina J."/>
            <person name="Richter M."/>
            <person name="Glockner F.O."/>
            <person name="Harder J."/>
        </authorList>
    </citation>
    <scope>NUCLEOTIDE SEQUENCE [LARGE SCALE GENOMIC DNA]</scope>
    <source>
        <strain evidence="1">K833</strain>
    </source>
</reference>
<evidence type="ECO:0000313" key="1">
    <source>
        <dbReference type="EMBL" id="KLU06443.1"/>
    </source>
</evidence>
<proteinExistence type="predicted"/>
<gene>
    <name evidence="1" type="ORF">RISK_001654</name>
</gene>
<dbReference type="AlphaFoldDB" id="A0A0J1BJ33"/>
<evidence type="ECO:0000313" key="2">
    <source>
        <dbReference type="Proteomes" id="UP000036367"/>
    </source>
</evidence>
<accession>A0A0J1BJ33</accession>
<sequence length="186" mass="21393">MDQIISTGGHHDQSKHVLIKRLDLRFDDAFMVQRSGTGHGDVGRRQVGQDRRQMLALHARPFILWILLQAFKVRMRTGFRAETSRDTVSHPEHVHTSLRPNGLERFDRDLQTGWSLTDGASKFEFQVRWDTDENDDRDDKQESSAEVRWSTRGGQLGVHILASKKDDQIAVQDENGRRNSFAPLSF</sequence>
<protein>
    <submittedName>
        <fullName evidence="1">Uncharacterized protein</fullName>
    </submittedName>
</protein>
<dbReference type="EMBL" id="LECT01000015">
    <property type="protein sequence ID" value="KLU06443.1"/>
    <property type="molecule type" value="Genomic_DNA"/>
</dbReference>
<organism evidence="1 2">
    <name type="scientific">Rhodopirellula islandica</name>
    <dbReference type="NCBI Taxonomy" id="595434"/>
    <lineage>
        <taxon>Bacteria</taxon>
        <taxon>Pseudomonadati</taxon>
        <taxon>Planctomycetota</taxon>
        <taxon>Planctomycetia</taxon>
        <taxon>Pirellulales</taxon>
        <taxon>Pirellulaceae</taxon>
        <taxon>Rhodopirellula</taxon>
    </lineage>
</organism>
<comment type="caution">
    <text evidence="1">The sequence shown here is derived from an EMBL/GenBank/DDBJ whole genome shotgun (WGS) entry which is preliminary data.</text>
</comment>
<keyword evidence="2" id="KW-1185">Reference proteome</keyword>
<dbReference type="Proteomes" id="UP000036367">
    <property type="component" value="Unassembled WGS sequence"/>
</dbReference>
<name>A0A0J1BJ33_RHOIS</name>